<dbReference type="RefSeq" id="WP_215218410.1">
    <property type="nucleotide sequence ID" value="NZ_OU015430.1"/>
</dbReference>
<evidence type="ECO:0000313" key="6">
    <source>
        <dbReference type="EMBL" id="CAG4975171.1"/>
    </source>
</evidence>
<feature type="domain" description="N-acetylmuramoyl-L-alanine amidase" evidence="5">
    <location>
        <begin position="19"/>
        <end position="162"/>
    </location>
</feature>
<gene>
    <name evidence="6" type="ORF">LYB30171_01852</name>
</gene>
<protein>
    <recommendedName>
        <fullName evidence="2">N-acetylmuramoyl-L-alanine amidase</fullName>
        <ecNumber evidence="2">3.5.1.28</ecNumber>
    </recommendedName>
</protein>
<evidence type="ECO:0000313" key="7">
    <source>
        <dbReference type="Proteomes" id="UP000680116"/>
    </source>
</evidence>
<name>A0ABM8UGR6_9GAMM</name>
<dbReference type="SUPFAM" id="SSF55846">
    <property type="entry name" value="N-acetylmuramoyl-L-alanine amidase-like"/>
    <property type="match status" value="1"/>
</dbReference>
<dbReference type="InterPro" id="IPR051206">
    <property type="entry name" value="NAMLAA_amidase_2"/>
</dbReference>
<dbReference type="Proteomes" id="UP000680116">
    <property type="component" value="Chromosome"/>
</dbReference>
<dbReference type="CDD" id="cd06583">
    <property type="entry name" value="PGRP"/>
    <property type="match status" value="1"/>
</dbReference>
<accession>A0ABM8UGR6</accession>
<dbReference type="EMBL" id="OU015430">
    <property type="protein sequence ID" value="CAG4975171.1"/>
    <property type="molecule type" value="Genomic_DNA"/>
</dbReference>
<dbReference type="EC" id="3.5.1.28" evidence="2"/>
<evidence type="ECO:0000256" key="1">
    <source>
        <dbReference type="ARBA" id="ARBA00001561"/>
    </source>
</evidence>
<keyword evidence="4" id="KW-0961">Cell wall biogenesis/degradation</keyword>
<sequence>MSTAPDRLKIHVDPLPYEDRLEPRDPLQVELAVIHCTELPDLATARGYGERVLYPDSGTGNCGHFYIDRDGSVHRWVAVDRMAHHVRGHNPRSVGIELVNTGRYPHWLDSRHQAMDEAYPEVQIDALVALLRQLQADLPGLRRVAGHEDLDTATVAATDDPARQVPRKRDPGPLFPWSKVLAAVDLQRIPL</sequence>
<dbReference type="PANTHER" id="PTHR30417">
    <property type="entry name" value="N-ACETYLMURAMOYL-L-ALANINE AMIDASE AMID"/>
    <property type="match status" value="1"/>
</dbReference>
<dbReference type="InterPro" id="IPR002502">
    <property type="entry name" value="Amidase_domain"/>
</dbReference>
<evidence type="ECO:0000256" key="2">
    <source>
        <dbReference type="ARBA" id="ARBA00011901"/>
    </source>
</evidence>
<dbReference type="InterPro" id="IPR036505">
    <property type="entry name" value="Amidase/PGRP_sf"/>
</dbReference>
<keyword evidence="7" id="KW-1185">Reference proteome</keyword>
<proteinExistence type="predicted"/>
<dbReference type="Gene3D" id="3.40.80.10">
    <property type="entry name" value="Peptidoglycan recognition protein-like"/>
    <property type="match status" value="1"/>
</dbReference>
<reference evidence="6 7" key="1">
    <citation type="submission" date="2021-04" db="EMBL/GenBank/DDBJ databases">
        <authorList>
            <person name="Rodrigo-Torres L."/>
            <person name="Arahal R. D."/>
            <person name="Lucena T."/>
        </authorList>
    </citation>
    <scope>NUCLEOTIDE SEQUENCE [LARGE SCALE GENOMIC DNA]</scope>
    <source>
        <strain evidence="6 7">CECT 30171</strain>
    </source>
</reference>
<organism evidence="6 7">
    <name type="scientific">Novilysobacter luteus</name>
    <dbReference type="NCBI Taxonomy" id="2822368"/>
    <lineage>
        <taxon>Bacteria</taxon>
        <taxon>Pseudomonadati</taxon>
        <taxon>Pseudomonadota</taxon>
        <taxon>Gammaproteobacteria</taxon>
        <taxon>Lysobacterales</taxon>
        <taxon>Lysobacteraceae</taxon>
        <taxon>Novilysobacter</taxon>
    </lineage>
</organism>
<dbReference type="PANTHER" id="PTHR30417:SF1">
    <property type="entry name" value="N-ACETYLMURAMOYL-L-ALANINE AMIDASE AMID"/>
    <property type="match status" value="1"/>
</dbReference>
<comment type="catalytic activity">
    <reaction evidence="1">
        <text>Hydrolyzes the link between N-acetylmuramoyl residues and L-amino acid residues in certain cell-wall glycopeptides.</text>
        <dbReference type="EC" id="3.5.1.28"/>
    </reaction>
</comment>
<evidence type="ECO:0000259" key="5">
    <source>
        <dbReference type="SMART" id="SM00644"/>
    </source>
</evidence>
<dbReference type="Pfam" id="PF01510">
    <property type="entry name" value="Amidase_2"/>
    <property type="match status" value="1"/>
</dbReference>
<evidence type="ECO:0000256" key="3">
    <source>
        <dbReference type="ARBA" id="ARBA00022801"/>
    </source>
</evidence>
<dbReference type="SMART" id="SM00644">
    <property type="entry name" value="Ami_2"/>
    <property type="match status" value="1"/>
</dbReference>
<evidence type="ECO:0000256" key="4">
    <source>
        <dbReference type="ARBA" id="ARBA00023316"/>
    </source>
</evidence>
<keyword evidence="3" id="KW-0378">Hydrolase</keyword>